<dbReference type="RefSeq" id="WP_172345009.1">
    <property type="nucleotide sequence ID" value="NZ_CASYYZ010000119.1"/>
</dbReference>
<organism evidence="1 2">
    <name type="scientific">Xylanibacter caecicola</name>
    <dbReference type="NCBI Taxonomy" id="2736294"/>
    <lineage>
        <taxon>Bacteria</taxon>
        <taxon>Pseudomonadati</taxon>
        <taxon>Bacteroidota</taxon>
        <taxon>Bacteroidia</taxon>
        <taxon>Bacteroidales</taxon>
        <taxon>Prevotellaceae</taxon>
        <taxon>Xylanibacter</taxon>
    </lineage>
</organism>
<dbReference type="Pfam" id="PF13692">
    <property type="entry name" value="Glyco_trans_1_4"/>
    <property type="match status" value="1"/>
</dbReference>
<dbReference type="CDD" id="cd03801">
    <property type="entry name" value="GT4_PimA-like"/>
    <property type="match status" value="1"/>
</dbReference>
<dbReference type="Proteomes" id="UP000820977">
    <property type="component" value="Unassembled WGS sequence"/>
</dbReference>
<protein>
    <submittedName>
        <fullName evidence="1">Glycosyltransferase family 4 protein</fullName>
    </submittedName>
</protein>
<dbReference type="SUPFAM" id="SSF53756">
    <property type="entry name" value="UDP-Glycosyltransferase/glycogen phosphorylase"/>
    <property type="match status" value="1"/>
</dbReference>
<name>A0ABX2B251_9BACT</name>
<accession>A0ABX2B251</accession>
<evidence type="ECO:0000313" key="1">
    <source>
        <dbReference type="EMBL" id="NPE25542.1"/>
    </source>
</evidence>
<evidence type="ECO:0000313" key="2">
    <source>
        <dbReference type="Proteomes" id="UP000820977"/>
    </source>
</evidence>
<dbReference type="Gene3D" id="3.40.50.2000">
    <property type="entry name" value="Glycogen Phosphorylase B"/>
    <property type="match status" value="1"/>
</dbReference>
<dbReference type="PANTHER" id="PTHR12526">
    <property type="entry name" value="GLYCOSYLTRANSFERASE"/>
    <property type="match status" value="1"/>
</dbReference>
<comment type="caution">
    <text evidence="1">The sequence shown here is derived from an EMBL/GenBank/DDBJ whole genome shotgun (WGS) entry which is preliminary data.</text>
</comment>
<proteinExistence type="predicted"/>
<keyword evidence="2" id="KW-1185">Reference proteome</keyword>
<sequence>MANKIIVCQTGSRHRYLIPRVLEKNGMLGRLYTDTTAKSFIGRCARMISSIGIGSPSVMRLCRRQPGIPNDKLYTTDMLFWRKRAARIRRGDSLCKRYLHYTGFVNKCISWGTGDADCVYNMYIENYDFLVYAKSKGLKVVVDIYETPMTYKYLIEEIESNPEYGIFRKQIESYGYSHEVRIHYMEDLLKLADYYTVPSQFVIKSMNVFRNFDKNKVLFLPYGSSIVPDKYGYKPVKHRLIWVGNDPVRKGLLYCAKAADILKQLYPDLDFRVIGVVNDELKKAPAFKNLNFIGVLGREQLMEEYRSAEAYVFPTLFEGFAGTVIEAASCGCPIITTECAGTDMGEFPAIYIPQKNTDSIVQSVRYLFEDSQRRDKLSMEVYEYSTKLTPEIYEKRLVEYFKEI</sequence>
<reference evidence="1 2" key="1">
    <citation type="submission" date="2020-05" db="EMBL/GenBank/DDBJ databases">
        <title>Distinct polysaccharide utilization as determinants for interspecies competition between intestinal Prevotella spp.</title>
        <authorList>
            <person name="Galvez E.J.C."/>
            <person name="Iljazovic A."/>
            <person name="Strowig T."/>
        </authorList>
    </citation>
    <scope>NUCLEOTIDE SEQUENCE [LARGE SCALE GENOMIC DNA]</scope>
    <source>
        <strain evidence="1 2">PCHR</strain>
    </source>
</reference>
<dbReference type="PANTHER" id="PTHR12526:SF630">
    <property type="entry name" value="GLYCOSYLTRANSFERASE"/>
    <property type="match status" value="1"/>
</dbReference>
<dbReference type="EMBL" id="JABKKJ010000013">
    <property type="protein sequence ID" value="NPE25542.1"/>
    <property type="molecule type" value="Genomic_DNA"/>
</dbReference>
<gene>
    <name evidence="1" type="ORF">HPS54_08460</name>
</gene>